<evidence type="ECO:0000256" key="3">
    <source>
        <dbReference type="ARBA" id="ARBA00022777"/>
    </source>
</evidence>
<dbReference type="PANTHER" id="PTHR43320">
    <property type="entry name" value="SUGAR KINASE"/>
    <property type="match status" value="1"/>
</dbReference>
<protein>
    <submittedName>
        <fullName evidence="5">Fructoselysine 6-kinase</fullName>
    </submittedName>
</protein>
<dbReference type="InterPro" id="IPR052700">
    <property type="entry name" value="Carb_kinase_PfkB-like"/>
</dbReference>
<evidence type="ECO:0000259" key="4">
    <source>
        <dbReference type="Pfam" id="PF00294"/>
    </source>
</evidence>
<evidence type="ECO:0000313" key="6">
    <source>
        <dbReference type="Proteomes" id="UP000198867"/>
    </source>
</evidence>
<dbReference type="OrthoDB" id="9795789at2"/>
<dbReference type="Gene3D" id="3.40.1190.20">
    <property type="match status" value="1"/>
</dbReference>
<name>A0A1I5C3T2_9MICO</name>
<dbReference type="SUPFAM" id="SSF53613">
    <property type="entry name" value="Ribokinase-like"/>
    <property type="match status" value="1"/>
</dbReference>
<dbReference type="GO" id="GO:0016301">
    <property type="term" value="F:kinase activity"/>
    <property type="evidence" value="ECO:0007669"/>
    <property type="project" value="UniProtKB-KW"/>
</dbReference>
<feature type="domain" description="Carbohydrate kinase PfkB" evidence="4">
    <location>
        <begin position="171"/>
        <end position="260"/>
    </location>
</feature>
<dbReference type="AlphaFoldDB" id="A0A1I5C3T2"/>
<reference evidence="6" key="1">
    <citation type="submission" date="2016-10" db="EMBL/GenBank/DDBJ databases">
        <authorList>
            <person name="Varghese N."/>
            <person name="Submissions S."/>
        </authorList>
    </citation>
    <scope>NUCLEOTIDE SEQUENCE [LARGE SCALE GENOMIC DNA]</scope>
    <source>
        <strain evidence="6">CGMCC 1.11101</strain>
    </source>
</reference>
<feature type="domain" description="Carbohydrate kinase PfkB" evidence="4">
    <location>
        <begin position="16"/>
        <end position="123"/>
    </location>
</feature>
<keyword evidence="6" id="KW-1185">Reference proteome</keyword>
<dbReference type="EMBL" id="FOVM01000006">
    <property type="protein sequence ID" value="SFN81638.1"/>
    <property type="molecule type" value="Genomic_DNA"/>
</dbReference>
<accession>A0A1I5C3T2</accession>
<comment type="similarity">
    <text evidence="1">Belongs to the carbohydrate kinase PfkB family.</text>
</comment>
<sequence length="275" mass="28477">MPPRIVAVGDNVVDCYPEHARMFPGGNCVNVSVFAARFGADTAYIGAIADDAAGALLRNSLAAEGVDIQRLRTVKGCTAYCVVGNADGDRVFVSSDKGVSEFQPDSEDLDFVSGFDAVHIGASSGLDSHLDTFSGLARLSYDFSIRRDQSHVTSVAPLCYLASFSGGDLTDTEIAELIETSCAAGAEWTLVTRGDRGAILTNAAETWTSSATPTTVVDTLGAGDTFSARVLVGLLRGEDPGSFLADAASAASATCTQLGAFGFGSNLQLPLHTTS</sequence>
<evidence type="ECO:0000256" key="2">
    <source>
        <dbReference type="ARBA" id="ARBA00022679"/>
    </source>
</evidence>
<proteinExistence type="inferred from homology"/>
<organism evidence="5 6">
    <name type="scientific">Mycetocola miduiensis</name>
    <dbReference type="NCBI Taxonomy" id="995034"/>
    <lineage>
        <taxon>Bacteria</taxon>
        <taxon>Bacillati</taxon>
        <taxon>Actinomycetota</taxon>
        <taxon>Actinomycetes</taxon>
        <taxon>Micrococcales</taxon>
        <taxon>Microbacteriaceae</taxon>
        <taxon>Mycetocola</taxon>
    </lineage>
</organism>
<dbReference type="STRING" id="995034.SAMN05216219_2191"/>
<evidence type="ECO:0000313" key="5">
    <source>
        <dbReference type="EMBL" id="SFN81638.1"/>
    </source>
</evidence>
<dbReference type="Proteomes" id="UP000198867">
    <property type="component" value="Unassembled WGS sequence"/>
</dbReference>
<evidence type="ECO:0000256" key="1">
    <source>
        <dbReference type="ARBA" id="ARBA00010688"/>
    </source>
</evidence>
<keyword evidence="3 5" id="KW-0418">Kinase</keyword>
<dbReference type="PANTHER" id="PTHR43320:SF3">
    <property type="entry name" value="CARBOHYDRATE KINASE PFKB DOMAIN-CONTAINING PROTEIN"/>
    <property type="match status" value="1"/>
</dbReference>
<gene>
    <name evidence="5" type="ORF">SAMN05216219_2191</name>
</gene>
<dbReference type="RefSeq" id="WP_090711352.1">
    <property type="nucleotide sequence ID" value="NZ_FOVM01000006.1"/>
</dbReference>
<dbReference type="InterPro" id="IPR029056">
    <property type="entry name" value="Ribokinase-like"/>
</dbReference>
<keyword evidence="2" id="KW-0808">Transferase</keyword>
<dbReference type="InterPro" id="IPR011611">
    <property type="entry name" value="PfkB_dom"/>
</dbReference>
<dbReference type="Pfam" id="PF00294">
    <property type="entry name" value="PfkB"/>
    <property type="match status" value="2"/>
</dbReference>